<name>A0A6A5ZRL4_9PLEO</name>
<protein>
    <recommendedName>
        <fullName evidence="1">BTB domain-containing protein</fullName>
    </recommendedName>
</protein>
<evidence type="ECO:0000313" key="2">
    <source>
        <dbReference type="EMBL" id="KAF2122119.1"/>
    </source>
</evidence>
<dbReference type="OrthoDB" id="1022638at2759"/>
<dbReference type="Pfam" id="PF00651">
    <property type="entry name" value="BTB"/>
    <property type="match status" value="1"/>
</dbReference>
<dbReference type="InterPro" id="IPR011333">
    <property type="entry name" value="SKP1/BTB/POZ_sf"/>
</dbReference>
<dbReference type="CDD" id="cd18186">
    <property type="entry name" value="BTB_POZ_ZBTB_KLHL-like"/>
    <property type="match status" value="1"/>
</dbReference>
<dbReference type="Gene3D" id="3.30.710.10">
    <property type="entry name" value="Potassium Channel Kv1.1, Chain A"/>
    <property type="match status" value="1"/>
</dbReference>
<sequence>MAPLRDVRATRATDTGVDLTGYVVHVCVGTGTGKKQQNFQIHSSVIMPRSGYFRALLGNNYGEENKTKIDLPDENPETFSLYMQLIYNNNIVLVDDSEADDIKYGSEYLALAKLFVLAERLQDVATKDLVLETILTKAQSIWSDGERRFPGWKYVKIIYEGTWLNKTTPEKVWHPEFLYDLASNLMRRRKQPEGSIIFECKASAYHEM</sequence>
<evidence type="ECO:0000259" key="1">
    <source>
        <dbReference type="PROSITE" id="PS50097"/>
    </source>
</evidence>
<reference evidence="2" key="1">
    <citation type="journal article" date="2020" name="Stud. Mycol.">
        <title>101 Dothideomycetes genomes: a test case for predicting lifestyles and emergence of pathogens.</title>
        <authorList>
            <person name="Haridas S."/>
            <person name="Albert R."/>
            <person name="Binder M."/>
            <person name="Bloem J."/>
            <person name="Labutti K."/>
            <person name="Salamov A."/>
            <person name="Andreopoulos B."/>
            <person name="Baker S."/>
            <person name="Barry K."/>
            <person name="Bills G."/>
            <person name="Bluhm B."/>
            <person name="Cannon C."/>
            <person name="Castanera R."/>
            <person name="Culley D."/>
            <person name="Daum C."/>
            <person name="Ezra D."/>
            <person name="Gonzalez J."/>
            <person name="Henrissat B."/>
            <person name="Kuo A."/>
            <person name="Liang C."/>
            <person name="Lipzen A."/>
            <person name="Lutzoni F."/>
            <person name="Magnuson J."/>
            <person name="Mondo S."/>
            <person name="Nolan M."/>
            <person name="Ohm R."/>
            <person name="Pangilinan J."/>
            <person name="Park H.-J."/>
            <person name="Ramirez L."/>
            <person name="Alfaro M."/>
            <person name="Sun H."/>
            <person name="Tritt A."/>
            <person name="Yoshinaga Y."/>
            <person name="Zwiers L.-H."/>
            <person name="Turgeon B."/>
            <person name="Goodwin S."/>
            <person name="Spatafora J."/>
            <person name="Crous P."/>
            <person name="Grigoriev I."/>
        </authorList>
    </citation>
    <scope>NUCLEOTIDE SEQUENCE</scope>
    <source>
        <strain evidence="2">CBS 627.86</strain>
    </source>
</reference>
<dbReference type="EMBL" id="ML977311">
    <property type="protein sequence ID" value="KAF2122119.1"/>
    <property type="molecule type" value="Genomic_DNA"/>
</dbReference>
<proteinExistence type="predicted"/>
<dbReference type="PANTHER" id="PTHR47843">
    <property type="entry name" value="BTB DOMAIN-CONTAINING PROTEIN-RELATED"/>
    <property type="match status" value="1"/>
</dbReference>
<dbReference type="Proteomes" id="UP000799770">
    <property type="component" value="Unassembled WGS sequence"/>
</dbReference>
<organism evidence="2 3">
    <name type="scientific">Lophiotrema nucula</name>
    <dbReference type="NCBI Taxonomy" id="690887"/>
    <lineage>
        <taxon>Eukaryota</taxon>
        <taxon>Fungi</taxon>
        <taxon>Dikarya</taxon>
        <taxon>Ascomycota</taxon>
        <taxon>Pezizomycotina</taxon>
        <taxon>Dothideomycetes</taxon>
        <taxon>Pleosporomycetidae</taxon>
        <taxon>Pleosporales</taxon>
        <taxon>Lophiotremataceae</taxon>
        <taxon>Lophiotrema</taxon>
    </lineage>
</organism>
<evidence type="ECO:0000313" key="3">
    <source>
        <dbReference type="Proteomes" id="UP000799770"/>
    </source>
</evidence>
<dbReference type="SUPFAM" id="SSF54695">
    <property type="entry name" value="POZ domain"/>
    <property type="match status" value="1"/>
</dbReference>
<accession>A0A6A5ZRL4</accession>
<dbReference type="PANTHER" id="PTHR47843:SF2">
    <property type="entry name" value="BTB DOMAIN-CONTAINING PROTEIN"/>
    <property type="match status" value="1"/>
</dbReference>
<keyword evidence="3" id="KW-1185">Reference proteome</keyword>
<dbReference type="AlphaFoldDB" id="A0A6A5ZRL4"/>
<gene>
    <name evidence="2" type="ORF">BDV96DRAFT_627272</name>
</gene>
<dbReference type="InterPro" id="IPR000210">
    <property type="entry name" value="BTB/POZ_dom"/>
</dbReference>
<feature type="domain" description="BTB" evidence="1">
    <location>
        <begin position="24"/>
        <end position="95"/>
    </location>
</feature>
<dbReference type="PROSITE" id="PS50097">
    <property type="entry name" value="BTB"/>
    <property type="match status" value="1"/>
</dbReference>